<dbReference type="EMBL" id="DUFJ01000068">
    <property type="protein sequence ID" value="HIH33204.1"/>
    <property type="molecule type" value="Genomic_DNA"/>
</dbReference>
<dbReference type="EMBL" id="JAGVWB010000039">
    <property type="protein sequence ID" value="MBS3058784.1"/>
    <property type="molecule type" value="Genomic_DNA"/>
</dbReference>
<evidence type="ECO:0000313" key="4">
    <source>
        <dbReference type="EMBL" id="MBS3058784.1"/>
    </source>
</evidence>
<keyword evidence="1" id="KW-0812">Transmembrane</keyword>
<dbReference type="AlphaFoldDB" id="A0A7J4JXS1"/>
<evidence type="ECO:0000313" key="3">
    <source>
        <dbReference type="EMBL" id="HIH33204.1"/>
    </source>
</evidence>
<feature type="transmembrane region" description="Helical" evidence="1">
    <location>
        <begin position="26"/>
        <end position="47"/>
    </location>
</feature>
<proteinExistence type="predicted"/>
<reference evidence="4" key="3">
    <citation type="submission" date="2021-05" db="EMBL/GenBank/DDBJ databases">
        <title>Protein family content uncovers lineage relationships and bacterial pathway maintenance mechanisms in DPANN archaea.</title>
        <authorList>
            <person name="Castelle C.J."/>
            <person name="Meheust R."/>
            <person name="Jaffe A.L."/>
            <person name="Seitz K."/>
            <person name="Gong X."/>
            <person name="Baker B.J."/>
            <person name="Banfield J.F."/>
        </authorList>
    </citation>
    <scope>NUCLEOTIDE SEQUENCE</scope>
    <source>
        <strain evidence="4">RIFCSPLOWO2_01_FULL_43_13</strain>
    </source>
</reference>
<organism evidence="2 5">
    <name type="scientific">Candidatus Iainarchaeum sp</name>
    <dbReference type="NCBI Taxonomy" id="3101447"/>
    <lineage>
        <taxon>Archaea</taxon>
        <taxon>Candidatus Iainarchaeota</taxon>
        <taxon>Candidatus Iainarchaeia</taxon>
        <taxon>Candidatus Iainarchaeales</taxon>
        <taxon>Candidatus Iainarchaeaceae</taxon>
        <taxon>Candidatus Iainarchaeum</taxon>
    </lineage>
</organism>
<keyword evidence="1" id="KW-0472">Membrane</keyword>
<evidence type="ECO:0000313" key="5">
    <source>
        <dbReference type="Proteomes" id="UP000590964"/>
    </source>
</evidence>
<protein>
    <submittedName>
        <fullName evidence="2">Uncharacterized protein</fullName>
    </submittedName>
</protein>
<dbReference type="Proteomes" id="UP000527315">
    <property type="component" value="Unassembled WGS sequence"/>
</dbReference>
<dbReference type="Proteomes" id="UP000680185">
    <property type="component" value="Unassembled WGS sequence"/>
</dbReference>
<sequence>MPSKKTVGKQAFVKDLYYFMEWTNQLTYLIFFTAILMSLLLLMNYFILLQLMPEIQNAYSLPALIVAMIAFGVILIISVQRKRLRLERQLRQSVR</sequence>
<feature type="transmembrane region" description="Helical" evidence="1">
    <location>
        <begin position="59"/>
        <end position="79"/>
    </location>
</feature>
<comment type="caution">
    <text evidence="2">The sequence shown here is derived from an EMBL/GenBank/DDBJ whole genome shotgun (WGS) entry which is preliminary data.</text>
</comment>
<evidence type="ECO:0000256" key="1">
    <source>
        <dbReference type="SAM" id="Phobius"/>
    </source>
</evidence>
<gene>
    <name evidence="2" type="ORF">HA222_02325</name>
    <name evidence="3" type="ORF">HA227_03035</name>
    <name evidence="4" type="ORF">J4478_05285</name>
</gene>
<evidence type="ECO:0000313" key="2">
    <source>
        <dbReference type="EMBL" id="HIH21479.1"/>
    </source>
</evidence>
<accession>A0A7J4JXS1</accession>
<dbReference type="EMBL" id="DUFW01000032">
    <property type="protein sequence ID" value="HIH21479.1"/>
    <property type="molecule type" value="Genomic_DNA"/>
</dbReference>
<reference evidence="4" key="2">
    <citation type="submission" date="2021-03" db="EMBL/GenBank/DDBJ databases">
        <authorList>
            <person name="Jaffe A."/>
        </authorList>
    </citation>
    <scope>NUCLEOTIDE SEQUENCE</scope>
    <source>
        <strain evidence="4">RIFCSPLOWO2_01_FULL_43_13</strain>
    </source>
</reference>
<dbReference type="Proteomes" id="UP000590964">
    <property type="component" value="Unassembled WGS sequence"/>
</dbReference>
<keyword evidence="1" id="KW-1133">Transmembrane helix</keyword>
<name>A0A7J4JXS1_9ARCH</name>
<reference evidence="3 5" key="1">
    <citation type="journal article" date="2020" name="bioRxiv">
        <title>A rank-normalized archaeal taxonomy based on genome phylogeny resolves widespread incomplete and uneven classifications.</title>
        <authorList>
            <person name="Rinke C."/>
            <person name="Chuvochina M."/>
            <person name="Mussig A.J."/>
            <person name="Chaumeil P.-A."/>
            <person name="Waite D.W."/>
            <person name="Whitman W.B."/>
            <person name="Parks D.H."/>
            <person name="Hugenholtz P."/>
        </authorList>
    </citation>
    <scope>NUCLEOTIDE SEQUENCE [LARGE SCALE GENOMIC DNA]</scope>
    <source>
        <strain evidence="3">UBA10036</strain>
    </source>
</reference>